<sequence length="268" mass="31423">TEFSEKNNLQKSIQWQSKQKISDIWDYFDQIAYKKTDEPKIMCRCCQAVLVYPSHHRAEISPMKIYMKSIIYAKSSGSKKQNIDQLLQNIISSLFEQSTFQQKILEFITTARLPFRITEYISFKNKYRISIVFDCWISLFKQIFIAITNYFIDQGWNYYKILLGFEYLYRSYTDSNLSSTVIQILQYHKVADQVLSITTDNATNNNTIINSIQKTVQSLLQSGISIFRVLCITHIIQLCFQELLGKLKTVSENDKAESKWSNKQNLDL</sequence>
<dbReference type="PANTHER" id="PTHR46481">
    <property type="entry name" value="ZINC FINGER BED DOMAIN-CONTAINING PROTEIN 4"/>
    <property type="match status" value="1"/>
</dbReference>
<evidence type="ECO:0000313" key="7">
    <source>
        <dbReference type="Proteomes" id="UP001216150"/>
    </source>
</evidence>
<dbReference type="PANTHER" id="PTHR46481:SF10">
    <property type="entry name" value="ZINC FINGER BED DOMAIN-CONTAINING PROTEIN 39"/>
    <property type="match status" value="1"/>
</dbReference>
<dbReference type="AlphaFoldDB" id="A0AAD6DH63"/>
<keyword evidence="2" id="KW-0479">Metal-binding</keyword>
<comment type="subcellular location">
    <subcellularLocation>
        <location evidence="1">Nucleus</location>
    </subcellularLocation>
</comment>
<feature type="non-terminal residue" evidence="6">
    <location>
        <position position="1"/>
    </location>
</feature>
<name>A0AAD6DH63_9EURO</name>
<keyword evidence="4" id="KW-0862">Zinc</keyword>
<dbReference type="Proteomes" id="UP001216150">
    <property type="component" value="Unassembled WGS sequence"/>
</dbReference>
<dbReference type="GO" id="GO:0005634">
    <property type="term" value="C:nucleus"/>
    <property type="evidence" value="ECO:0007669"/>
    <property type="project" value="UniProtKB-SubCell"/>
</dbReference>
<keyword evidence="3" id="KW-0863">Zinc-finger</keyword>
<comment type="caution">
    <text evidence="6">The sequence shown here is derived from an EMBL/GenBank/DDBJ whole genome shotgun (WGS) entry which is preliminary data.</text>
</comment>
<evidence type="ECO:0000256" key="4">
    <source>
        <dbReference type="ARBA" id="ARBA00022833"/>
    </source>
</evidence>
<dbReference type="EMBL" id="JAQJAC010000006">
    <property type="protein sequence ID" value="KAJ5580904.1"/>
    <property type="molecule type" value="Genomic_DNA"/>
</dbReference>
<dbReference type="SUPFAM" id="SSF53098">
    <property type="entry name" value="Ribonuclease H-like"/>
    <property type="match status" value="1"/>
</dbReference>
<dbReference type="InterPro" id="IPR052035">
    <property type="entry name" value="ZnF_BED_domain_contain"/>
</dbReference>
<dbReference type="InterPro" id="IPR012337">
    <property type="entry name" value="RNaseH-like_sf"/>
</dbReference>
<evidence type="ECO:0000313" key="6">
    <source>
        <dbReference type="EMBL" id="KAJ5580904.1"/>
    </source>
</evidence>
<dbReference type="GO" id="GO:0008270">
    <property type="term" value="F:zinc ion binding"/>
    <property type="evidence" value="ECO:0007669"/>
    <property type="project" value="UniProtKB-KW"/>
</dbReference>
<keyword evidence="7" id="KW-1185">Reference proteome</keyword>
<accession>A0AAD6DH63</accession>
<evidence type="ECO:0000256" key="5">
    <source>
        <dbReference type="ARBA" id="ARBA00023242"/>
    </source>
</evidence>
<evidence type="ECO:0000256" key="1">
    <source>
        <dbReference type="ARBA" id="ARBA00004123"/>
    </source>
</evidence>
<evidence type="ECO:0000256" key="2">
    <source>
        <dbReference type="ARBA" id="ARBA00022723"/>
    </source>
</evidence>
<keyword evidence="5" id="KW-0539">Nucleus</keyword>
<reference evidence="6 7" key="1">
    <citation type="journal article" date="2023" name="IMA Fungus">
        <title>Comparative genomic study of the Penicillium genus elucidates a diverse pangenome and 15 lateral gene transfer events.</title>
        <authorList>
            <person name="Petersen C."/>
            <person name="Sorensen T."/>
            <person name="Nielsen M.R."/>
            <person name="Sondergaard T.E."/>
            <person name="Sorensen J.L."/>
            <person name="Fitzpatrick D.A."/>
            <person name="Frisvad J.C."/>
            <person name="Nielsen K.L."/>
        </authorList>
    </citation>
    <scope>NUCLEOTIDE SEQUENCE [LARGE SCALE GENOMIC DNA]</scope>
    <source>
        <strain evidence="6 7">IBT 29057</strain>
    </source>
</reference>
<evidence type="ECO:0000256" key="3">
    <source>
        <dbReference type="ARBA" id="ARBA00022771"/>
    </source>
</evidence>
<protein>
    <submittedName>
        <fullName evidence="6">Uncharacterized protein</fullName>
    </submittedName>
</protein>
<gene>
    <name evidence="6" type="ORF">N7450_007205</name>
</gene>
<proteinExistence type="predicted"/>
<organism evidence="6 7">
    <name type="scientific">Penicillium hetheringtonii</name>
    <dbReference type="NCBI Taxonomy" id="911720"/>
    <lineage>
        <taxon>Eukaryota</taxon>
        <taxon>Fungi</taxon>
        <taxon>Dikarya</taxon>
        <taxon>Ascomycota</taxon>
        <taxon>Pezizomycotina</taxon>
        <taxon>Eurotiomycetes</taxon>
        <taxon>Eurotiomycetidae</taxon>
        <taxon>Eurotiales</taxon>
        <taxon>Aspergillaceae</taxon>
        <taxon>Penicillium</taxon>
    </lineage>
</organism>